<name>I1ZNQ9_STRPA</name>
<dbReference type="GO" id="GO:0016787">
    <property type="term" value="F:hydrolase activity"/>
    <property type="evidence" value="ECO:0007669"/>
    <property type="project" value="UniProtKB-KW"/>
</dbReference>
<evidence type="ECO:0000313" key="1">
    <source>
        <dbReference type="EMBL" id="AFJ26683.1"/>
    </source>
</evidence>
<dbReference type="PaxDb" id="1114965-Spaf_1730"/>
<dbReference type="HOGENOM" id="CLU_2398398_0_0_9"/>
<dbReference type="STRING" id="1114965.Spaf_1730"/>
<keyword evidence="1" id="KW-0378">Hydrolase</keyword>
<evidence type="ECO:0000313" key="2">
    <source>
        <dbReference type="Proteomes" id="UP000002865"/>
    </source>
</evidence>
<dbReference type="AlphaFoldDB" id="I1ZNQ9"/>
<gene>
    <name evidence="1" type="ORF">Spaf_1730</name>
</gene>
<dbReference type="EMBL" id="CP003122">
    <property type="protein sequence ID" value="AFJ26683.1"/>
    <property type="molecule type" value="Genomic_DNA"/>
</dbReference>
<dbReference type="Proteomes" id="UP000002865">
    <property type="component" value="Chromosome"/>
</dbReference>
<organism evidence="1 2">
    <name type="scientific">Streptococcus parasanguinis FW213</name>
    <dbReference type="NCBI Taxonomy" id="1114965"/>
    <lineage>
        <taxon>Bacteria</taxon>
        <taxon>Bacillati</taxon>
        <taxon>Bacillota</taxon>
        <taxon>Bacilli</taxon>
        <taxon>Lactobacillales</taxon>
        <taxon>Streptococcaceae</taxon>
        <taxon>Streptococcus</taxon>
    </lineage>
</organism>
<dbReference type="KEGG" id="scf:Spaf_1730"/>
<dbReference type="PATRIC" id="fig|1114965.3.peg.1653"/>
<accession>I1ZNQ9</accession>
<protein>
    <submittedName>
        <fullName evidence="1">Family 31 glycosyl hydrolase</fullName>
    </submittedName>
</protein>
<sequence length="93" mass="10910">MLHTFETDPIIVDNQSQEIAMGELQSRPIAKEDRMFELLKSANLAYDRKNELFAAYSRAKDWKQLMKVIMPLEEGLRQRLFEVIYSSEEGEDL</sequence>
<proteinExistence type="predicted"/>
<reference evidence="1 2" key="1">
    <citation type="journal article" date="2012" name="PLoS ONE">
        <title>Complete Genome and Transcriptomes of Streptococcus parasanguinis FW213: Phylogenic Relations and Potential Virulence Mechanisms.</title>
        <authorList>
            <person name="Geng J."/>
            <person name="Chiu C.H."/>
            <person name="Tang P."/>
            <person name="Chen Y."/>
            <person name="Shieh H.R."/>
            <person name="Hu S."/>
            <person name="Chen Y.Y."/>
        </authorList>
    </citation>
    <scope>NUCLEOTIDE SEQUENCE [LARGE SCALE GENOMIC DNA]</scope>
    <source>
        <strain evidence="1 2">FW213</strain>
    </source>
</reference>